<dbReference type="Proteomes" id="UP000695022">
    <property type="component" value="Unplaced"/>
</dbReference>
<dbReference type="RefSeq" id="XP_014671705.1">
    <property type="nucleotide sequence ID" value="XM_014816219.1"/>
</dbReference>
<dbReference type="InterPro" id="IPR050546">
    <property type="entry name" value="Glycosyl_Hydrlase_16"/>
</dbReference>
<protein>
    <submittedName>
        <fullName evidence="4">Beta-1,3-glucan-binding protein-like</fullName>
    </submittedName>
</protein>
<comment type="similarity">
    <text evidence="1">Belongs to the glycosyl hydrolase 16 family.</text>
</comment>
<dbReference type="PROSITE" id="PS51762">
    <property type="entry name" value="GH16_2"/>
    <property type="match status" value="1"/>
</dbReference>
<sequence length="307" mass="33969">SYVKDGVLFIKPTLTDDQYGDGFVYGGTLDLWGGNGKNDGCSDNHFFGCYREGPGFDPKTSAPFQGEIINPIQSARLRTLNSFAFKYGKVEVKAQMPVGDWLWPGIKLLPRNNAYGKWPASGEIDIVEARGNANVTTQLPGQSLGQGVVQATMHWGPYPLTNAFFRTIAGKHIGGGFHTYGVTWTSSAMNFTIDDVPLLSVVPPSDFFELGQYSQFIDIDNPWAAGDKMAPFDQEFYLSINLAVGGSNGFFSDGWTYGDNGKPWLNTAQFPMRDFWEGKDEWSPTWQGDDSALQVDSIRVYKLEDSE</sequence>
<dbReference type="InterPro" id="IPR000757">
    <property type="entry name" value="Beta-glucanase-like"/>
</dbReference>
<dbReference type="PANTHER" id="PTHR10963:SF55">
    <property type="entry name" value="GLYCOSIDE HYDROLASE FAMILY 16 PROTEIN"/>
    <property type="match status" value="1"/>
</dbReference>
<evidence type="ECO:0000313" key="3">
    <source>
        <dbReference type="Proteomes" id="UP000695022"/>
    </source>
</evidence>
<dbReference type="InterPro" id="IPR013320">
    <property type="entry name" value="ConA-like_dom_sf"/>
</dbReference>
<gene>
    <name evidence="4" type="primary">LOC106812365</name>
</gene>
<dbReference type="SUPFAM" id="SSF49899">
    <property type="entry name" value="Concanavalin A-like lectins/glucanases"/>
    <property type="match status" value="1"/>
</dbReference>
<feature type="domain" description="GH16" evidence="2">
    <location>
        <begin position="30"/>
        <end position="306"/>
    </location>
</feature>
<feature type="non-terminal residue" evidence="4">
    <location>
        <position position="1"/>
    </location>
</feature>
<reference evidence="4" key="1">
    <citation type="submission" date="2025-08" db="UniProtKB">
        <authorList>
            <consortium name="RefSeq"/>
        </authorList>
    </citation>
    <scope>IDENTIFICATION</scope>
</reference>
<dbReference type="Gene3D" id="2.60.120.200">
    <property type="match status" value="1"/>
</dbReference>
<name>A0ABM1EHN4_PRICU</name>
<dbReference type="Pfam" id="PF00722">
    <property type="entry name" value="Glyco_hydro_16"/>
    <property type="match status" value="1"/>
</dbReference>
<keyword evidence="3" id="KW-1185">Reference proteome</keyword>
<evidence type="ECO:0000259" key="2">
    <source>
        <dbReference type="PROSITE" id="PS51762"/>
    </source>
</evidence>
<evidence type="ECO:0000256" key="1">
    <source>
        <dbReference type="ARBA" id="ARBA00006865"/>
    </source>
</evidence>
<dbReference type="GeneID" id="106812365"/>
<evidence type="ECO:0000313" key="4">
    <source>
        <dbReference type="RefSeq" id="XP_014671705.1"/>
    </source>
</evidence>
<dbReference type="PANTHER" id="PTHR10963">
    <property type="entry name" value="GLYCOSYL HYDROLASE-RELATED"/>
    <property type="match status" value="1"/>
</dbReference>
<organism evidence="3 4">
    <name type="scientific">Priapulus caudatus</name>
    <name type="common">Priapulid worm</name>
    <dbReference type="NCBI Taxonomy" id="37621"/>
    <lineage>
        <taxon>Eukaryota</taxon>
        <taxon>Metazoa</taxon>
        <taxon>Ecdysozoa</taxon>
        <taxon>Scalidophora</taxon>
        <taxon>Priapulida</taxon>
        <taxon>Priapulimorpha</taxon>
        <taxon>Priapulimorphida</taxon>
        <taxon>Priapulidae</taxon>
        <taxon>Priapulus</taxon>
    </lineage>
</organism>
<accession>A0ABM1EHN4</accession>
<proteinExistence type="inferred from homology"/>